<dbReference type="EC" id="7.2.2.14" evidence="4"/>
<keyword evidence="6" id="KW-1003">Cell membrane</keyword>
<dbReference type="EMBL" id="RXGA01000003">
    <property type="protein sequence ID" value="RWX73190.1"/>
    <property type="molecule type" value="Genomic_DNA"/>
</dbReference>
<evidence type="ECO:0000313" key="21">
    <source>
        <dbReference type="Proteomes" id="UP000288215"/>
    </source>
</evidence>
<dbReference type="InterPro" id="IPR023298">
    <property type="entry name" value="ATPase_P-typ_TM_dom_sf"/>
</dbReference>
<sequence length="863" mass="95958">MANQANTIELTCMPPSIKTEELASLPLEEVFSRLRTDESGLTSKEAKSRLQVCGRNEIARRKKRSAVADFLLHFKSPLLVILIFAAILSGILGELINTGIVFSIVLISVMLDYFQEAKAERAAQLLKEKVSTTATVLRDLKKQEVGLAEIVPGDVIYLSAGDIVPADARLIAAKDLFVNQSALTGESIPVEKMPVDAISKGAPMEEWRNLLFMGTSVVSGTGKAVVVRTGANTEFGKIARKLVGRAPETDFERGLKGFGYMIMQVTFVLVIFVFFVNALFKRDLLESLLFSVALAVGLTPELLPMILSINLSNGALAMSKKGVIVKRLSSIQNFGTMDVLCTDKTGTLTENKIKLVLHVDLDDREDERVLLFSYLNSYFQTGLKSPLDEAILAYRNLEICRYSKVDEVPFDFVRRRVSVVVDYEDQRLMVTKGAPESILEVCSYCEYEGRTVDMTPELAARVEAQYRRLSAEGFRVLAVAYSKLKERKPSYSIGDEVHMVFLGLVAFLDPPKEDARESLKLLKGAGIELKILTGDNELVTKKVCDDLDFEIKGLVLGSEIAQMHDDALSRVVEEANVFARLTPAQKDRIIAALRQNGHVVGFLGDGINDAPSMRTADVGISVDNAVDVAKEAADIILLRKSLTVLEEGVIEGRQTFGNTMKYIMMNVSSNFGNMFSVAGASLFLPFLPMLPTQILLNNLLYDFSQFTITTDHVDRDYLEKPKRWDISFIKRFMVVFGPISSLFDFITFFVMLYVFSADEPLFQTAWFTVSLCTQTMIVFAIRTRAVPFFRSRPSRTLAAGSLAIVAAALLVPFSPIGPLFSFVVPPAGFYVFLALVLGAYFLITESVKRWFYRRYNFAMTRSR</sequence>
<dbReference type="Pfam" id="PF00690">
    <property type="entry name" value="Cation_ATPase_N"/>
    <property type="match status" value="1"/>
</dbReference>
<evidence type="ECO:0000256" key="6">
    <source>
        <dbReference type="ARBA" id="ARBA00022475"/>
    </source>
</evidence>
<dbReference type="InterPro" id="IPR018303">
    <property type="entry name" value="ATPase_P-typ_P_site"/>
</dbReference>
<evidence type="ECO:0000256" key="1">
    <source>
        <dbReference type="ARBA" id="ARBA00003954"/>
    </source>
</evidence>
<dbReference type="GO" id="GO:0016887">
    <property type="term" value="F:ATP hydrolysis activity"/>
    <property type="evidence" value="ECO:0007669"/>
    <property type="project" value="InterPro"/>
</dbReference>
<protein>
    <recommendedName>
        <fullName evidence="5">Magnesium-transporting ATPase, P-type 1</fullName>
        <ecNumber evidence="4">7.2.2.14</ecNumber>
    </recommendedName>
    <alternativeName>
        <fullName evidence="16">Mg(2+) transport ATPase, P-type 1</fullName>
    </alternativeName>
</protein>
<dbReference type="SUPFAM" id="SSF81653">
    <property type="entry name" value="Calcium ATPase, transduction domain A"/>
    <property type="match status" value="1"/>
</dbReference>
<dbReference type="NCBIfam" id="TIGR01494">
    <property type="entry name" value="ATPase_P-type"/>
    <property type="match status" value="2"/>
</dbReference>
<evidence type="ECO:0000256" key="11">
    <source>
        <dbReference type="ARBA" id="ARBA00022840"/>
    </source>
</evidence>
<dbReference type="Proteomes" id="UP000288215">
    <property type="component" value="Unassembled WGS sequence"/>
</dbReference>
<dbReference type="Pfam" id="PF13246">
    <property type="entry name" value="Cation_ATPase"/>
    <property type="match status" value="1"/>
</dbReference>
<dbReference type="Gene3D" id="3.40.1110.10">
    <property type="entry name" value="Calcium-transporting ATPase, cytoplasmic domain N"/>
    <property type="match status" value="1"/>
</dbReference>
<dbReference type="Gene3D" id="2.70.150.10">
    <property type="entry name" value="Calcium-transporting ATPase, cytoplasmic transduction domain A"/>
    <property type="match status" value="1"/>
</dbReference>
<dbReference type="NCBIfam" id="TIGR01524">
    <property type="entry name" value="ATPase-IIIB_Mg"/>
    <property type="match status" value="1"/>
</dbReference>
<dbReference type="PANTHER" id="PTHR42861">
    <property type="entry name" value="CALCIUM-TRANSPORTING ATPASE"/>
    <property type="match status" value="1"/>
</dbReference>
<keyword evidence="15 18" id="KW-0472">Membrane</keyword>
<evidence type="ECO:0000256" key="4">
    <source>
        <dbReference type="ARBA" id="ARBA00012786"/>
    </source>
</evidence>
<dbReference type="SFLD" id="SFLDF00027">
    <property type="entry name" value="p-type_atpase"/>
    <property type="match status" value="1"/>
</dbReference>
<dbReference type="InterPro" id="IPR001757">
    <property type="entry name" value="P_typ_ATPase"/>
</dbReference>
<dbReference type="InterPro" id="IPR006415">
    <property type="entry name" value="P-type_ATPase_IIIB"/>
</dbReference>
<dbReference type="InterPro" id="IPR004014">
    <property type="entry name" value="ATPase_P-typ_cation-transptr_N"/>
</dbReference>
<keyword evidence="7" id="KW-0997">Cell inner membrane</keyword>
<dbReference type="GO" id="GO:0005524">
    <property type="term" value="F:ATP binding"/>
    <property type="evidence" value="ECO:0007669"/>
    <property type="project" value="UniProtKB-KW"/>
</dbReference>
<name>A0A444L6K0_METS7</name>
<evidence type="ECO:0000256" key="14">
    <source>
        <dbReference type="ARBA" id="ARBA00022989"/>
    </source>
</evidence>
<dbReference type="InterPro" id="IPR006068">
    <property type="entry name" value="ATPase_P-typ_cation-transptr_C"/>
</dbReference>
<feature type="transmembrane region" description="Helical" evidence="18">
    <location>
        <begin position="288"/>
        <end position="311"/>
    </location>
</feature>
<evidence type="ECO:0000259" key="19">
    <source>
        <dbReference type="SMART" id="SM00831"/>
    </source>
</evidence>
<dbReference type="GO" id="GO:0005886">
    <property type="term" value="C:plasma membrane"/>
    <property type="evidence" value="ECO:0007669"/>
    <property type="project" value="UniProtKB-SubCell"/>
</dbReference>
<dbReference type="InterPro" id="IPR036412">
    <property type="entry name" value="HAD-like_sf"/>
</dbReference>
<evidence type="ECO:0000256" key="12">
    <source>
        <dbReference type="ARBA" id="ARBA00022842"/>
    </source>
</evidence>
<evidence type="ECO:0000256" key="3">
    <source>
        <dbReference type="ARBA" id="ARBA00008746"/>
    </source>
</evidence>
<keyword evidence="9 18" id="KW-0812">Transmembrane</keyword>
<feature type="domain" description="Cation-transporting P-type ATPase N-terminal" evidence="19">
    <location>
        <begin position="21"/>
        <end position="94"/>
    </location>
</feature>
<dbReference type="InterPro" id="IPR023214">
    <property type="entry name" value="HAD_sf"/>
</dbReference>
<keyword evidence="11" id="KW-0067">ATP-binding</keyword>
<evidence type="ECO:0000256" key="8">
    <source>
        <dbReference type="ARBA" id="ARBA00022553"/>
    </source>
</evidence>
<feature type="transmembrane region" description="Helical" evidence="18">
    <location>
        <begin position="819"/>
        <end position="843"/>
    </location>
</feature>
<proteinExistence type="inferred from homology"/>
<feature type="transmembrane region" description="Helical" evidence="18">
    <location>
        <begin position="732"/>
        <end position="755"/>
    </location>
</feature>
<comment type="similarity">
    <text evidence="3">Belongs to the cation transport ATPase (P-type) (TC 3.A.3) family. Type IIIB subfamily.</text>
</comment>
<dbReference type="InterPro" id="IPR008250">
    <property type="entry name" value="ATPase_P-typ_transduc_dom_A_sf"/>
</dbReference>
<keyword evidence="10" id="KW-0547">Nucleotide-binding</keyword>
<dbReference type="PRINTS" id="PR01836">
    <property type="entry name" value="MGATPASE"/>
</dbReference>
<dbReference type="Pfam" id="PF00122">
    <property type="entry name" value="E1-E2_ATPase"/>
    <property type="match status" value="1"/>
</dbReference>
<keyword evidence="12" id="KW-0460">Magnesium</keyword>
<dbReference type="Pfam" id="PF00689">
    <property type="entry name" value="Cation_ATPase_C"/>
    <property type="match status" value="1"/>
</dbReference>
<evidence type="ECO:0000256" key="2">
    <source>
        <dbReference type="ARBA" id="ARBA00004429"/>
    </source>
</evidence>
<reference evidence="20 21" key="1">
    <citation type="submission" date="2018-12" db="EMBL/GenBank/DDBJ databases">
        <title>The complete genome of the methanogenic archaea of the candidate phylum Verstraetearchaeota, obtained from the metagenome of underground thermal water.</title>
        <authorList>
            <person name="Kadnikov V.V."/>
            <person name="Mardanov A.V."/>
            <person name="Beletsky A.V."/>
            <person name="Karnachuk O.V."/>
            <person name="Ravin N.V."/>
        </authorList>
    </citation>
    <scope>NUCLEOTIDE SEQUENCE [LARGE SCALE GENOMIC DNA]</scope>
    <source>
        <strain evidence="20">Ch88</strain>
    </source>
</reference>
<dbReference type="CDD" id="cd02077">
    <property type="entry name" value="P-type_ATPase_Mg"/>
    <property type="match status" value="1"/>
</dbReference>
<dbReference type="SUPFAM" id="SSF56784">
    <property type="entry name" value="HAD-like"/>
    <property type="match status" value="1"/>
</dbReference>
<organism evidence="20 21">
    <name type="scientific">Methanosuratincola subterraneus</name>
    <dbReference type="NCBI Taxonomy" id="2593994"/>
    <lineage>
        <taxon>Archaea</taxon>
        <taxon>Thermoproteota</taxon>
        <taxon>Methanosuratincolia</taxon>
        <taxon>Candidatus Methanomethylicales</taxon>
        <taxon>Candidatus Methanomethylicaceae</taxon>
        <taxon>Candidatus Methanosuratincola (ex Vanwonterghem et al. 2016)</taxon>
    </lineage>
</organism>
<dbReference type="SMART" id="SM00831">
    <property type="entry name" value="Cation_ATPase_N"/>
    <property type="match status" value="1"/>
</dbReference>
<evidence type="ECO:0000256" key="17">
    <source>
        <dbReference type="ARBA" id="ARBA00047295"/>
    </source>
</evidence>
<dbReference type="InterPro" id="IPR023299">
    <property type="entry name" value="ATPase_P-typ_cyto_dom_N"/>
</dbReference>
<dbReference type="AlphaFoldDB" id="A0A444L6K0"/>
<feature type="transmembrane region" description="Helical" evidence="18">
    <location>
        <begin position="258"/>
        <end position="276"/>
    </location>
</feature>
<dbReference type="Gene3D" id="1.20.1110.10">
    <property type="entry name" value="Calcium-transporting ATPase, transmembrane domain"/>
    <property type="match status" value="1"/>
</dbReference>
<comment type="catalytic activity">
    <reaction evidence="17">
        <text>Mg(2+)(out) + ATP + H2O = Mg(2+)(in) + ADP + phosphate + H(+)</text>
        <dbReference type="Rhea" id="RHEA:10260"/>
        <dbReference type="ChEBI" id="CHEBI:15377"/>
        <dbReference type="ChEBI" id="CHEBI:15378"/>
        <dbReference type="ChEBI" id="CHEBI:18420"/>
        <dbReference type="ChEBI" id="CHEBI:30616"/>
        <dbReference type="ChEBI" id="CHEBI:43474"/>
        <dbReference type="ChEBI" id="CHEBI:456216"/>
        <dbReference type="EC" id="7.2.2.14"/>
    </reaction>
</comment>
<dbReference type="SFLD" id="SFLDS00003">
    <property type="entry name" value="Haloacid_Dehalogenase"/>
    <property type="match status" value="1"/>
</dbReference>
<evidence type="ECO:0000256" key="15">
    <source>
        <dbReference type="ARBA" id="ARBA00023136"/>
    </source>
</evidence>
<dbReference type="InterPro" id="IPR059000">
    <property type="entry name" value="ATPase_P-type_domA"/>
</dbReference>
<evidence type="ECO:0000256" key="13">
    <source>
        <dbReference type="ARBA" id="ARBA00022967"/>
    </source>
</evidence>
<evidence type="ECO:0000313" key="20">
    <source>
        <dbReference type="EMBL" id="RWX73190.1"/>
    </source>
</evidence>
<gene>
    <name evidence="20" type="ORF">Metus_1164</name>
</gene>
<keyword evidence="13" id="KW-1278">Translocase</keyword>
<feature type="transmembrane region" description="Helical" evidence="18">
    <location>
        <begin position="761"/>
        <end position="781"/>
    </location>
</feature>
<dbReference type="GO" id="GO:0015444">
    <property type="term" value="F:P-type magnesium transporter activity"/>
    <property type="evidence" value="ECO:0007669"/>
    <property type="project" value="UniProtKB-EC"/>
</dbReference>
<evidence type="ECO:0000256" key="16">
    <source>
        <dbReference type="ARBA" id="ARBA00029806"/>
    </source>
</evidence>
<comment type="subcellular location">
    <subcellularLocation>
        <location evidence="2">Cell inner membrane</location>
        <topology evidence="2">Multi-pass membrane protein</topology>
    </subcellularLocation>
</comment>
<feature type="transmembrane region" description="Helical" evidence="18">
    <location>
        <begin position="793"/>
        <end position="813"/>
    </location>
</feature>
<evidence type="ECO:0000256" key="5">
    <source>
        <dbReference type="ARBA" id="ARBA00013555"/>
    </source>
</evidence>
<keyword evidence="8" id="KW-0597">Phosphoprotein</keyword>
<feature type="transmembrane region" description="Helical" evidence="18">
    <location>
        <begin position="70"/>
        <end position="89"/>
    </location>
</feature>
<dbReference type="SFLD" id="SFLDG00002">
    <property type="entry name" value="C1.7:_P-type_atpase_like"/>
    <property type="match status" value="1"/>
</dbReference>
<dbReference type="PROSITE" id="PS00154">
    <property type="entry name" value="ATPASE_E1_E2"/>
    <property type="match status" value="1"/>
</dbReference>
<dbReference type="InterPro" id="IPR044492">
    <property type="entry name" value="P_typ_ATPase_HD_dom"/>
</dbReference>
<dbReference type="SUPFAM" id="SSF81665">
    <property type="entry name" value="Calcium ATPase, transmembrane domain M"/>
    <property type="match status" value="1"/>
</dbReference>
<evidence type="ECO:0000256" key="9">
    <source>
        <dbReference type="ARBA" id="ARBA00022692"/>
    </source>
</evidence>
<evidence type="ECO:0000256" key="18">
    <source>
        <dbReference type="SAM" id="Phobius"/>
    </source>
</evidence>
<evidence type="ECO:0000256" key="7">
    <source>
        <dbReference type="ARBA" id="ARBA00022519"/>
    </source>
</evidence>
<keyword evidence="14 18" id="KW-1133">Transmembrane helix</keyword>
<comment type="function">
    <text evidence="1">Mediates magnesium influx to the cytosol.</text>
</comment>
<comment type="caution">
    <text evidence="20">The sequence shown here is derived from an EMBL/GenBank/DDBJ whole genome shotgun (WGS) entry which is preliminary data.</text>
</comment>
<dbReference type="Gene3D" id="3.40.50.1000">
    <property type="entry name" value="HAD superfamily/HAD-like"/>
    <property type="match status" value="1"/>
</dbReference>
<evidence type="ECO:0000256" key="10">
    <source>
        <dbReference type="ARBA" id="ARBA00022741"/>
    </source>
</evidence>
<accession>A0A444L6K0</accession>